<dbReference type="Proteomes" id="UP000237271">
    <property type="component" value="Unassembled WGS sequence"/>
</dbReference>
<dbReference type="EMBL" id="NCKW01009458">
    <property type="protein sequence ID" value="POM67235.1"/>
    <property type="molecule type" value="Genomic_DNA"/>
</dbReference>
<sequence length="145" mass="16288">MESLLCFKEYQNTYHSATSQDLVDQRKDRSDLPRNVKDIVHELEDRAIGARTVTYDGLHDTLRNCLAKLGVHDLGNKHNTSNSLFTQYSEMPDEHTTLPTSEGFAEFSPILPPPSAPLSICGCYGDVETPKANTTAVFARRRRYA</sequence>
<gene>
    <name evidence="1" type="ORF">PHPALM_16807</name>
</gene>
<evidence type="ECO:0000313" key="2">
    <source>
        <dbReference type="Proteomes" id="UP000237271"/>
    </source>
</evidence>
<protein>
    <submittedName>
        <fullName evidence="1">Uncharacterized protein</fullName>
    </submittedName>
</protein>
<dbReference type="OrthoDB" id="10587489at2759"/>
<name>A0A2P4XNU0_9STRA</name>
<proteinExistence type="predicted"/>
<reference evidence="1 2" key="1">
    <citation type="journal article" date="2017" name="Genome Biol. Evol.">
        <title>Phytophthora megakarya and P. palmivora, closely related causal agents of cacao black pod rot, underwent increases in genome sizes and gene numbers by different mechanisms.</title>
        <authorList>
            <person name="Ali S.S."/>
            <person name="Shao J."/>
            <person name="Lary D.J."/>
            <person name="Kronmiller B."/>
            <person name="Shen D."/>
            <person name="Strem M.D."/>
            <person name="Amoako-Attah I."/>
            <person name="Akrofi A.Y."/>
            <person name="Begoude B.A."/>
            <person name="Ten Hoopen G.M."/>
            <person name="Coulibaly K."/>
            <person name="Kebe B.I."/>
            <person name="Melnick R.L."/>
            <person name="Guiltinan M.J."/>
            <person name="Tyler B.M."/>
            <person name="Meinhardt L.W."/>
            <person name="Bailey B.A."/>
        </authorList>
    </citation>
    <scope>NUCLEOTIDE SEQUENCE [LARGE SCALE GENOMIC DNA]</scope>
    <source>
        <strain evidence="2">sbr112.9</strain>
    </source>
</reference>
<comment type="caution">
    <text evidence="1">The sequence shown here is derived from an EMBL/GenBank/DDBJ whole genome shotgun (WGS) entry which is preliminary data.</text>
</comment>
<organism evidence="1 2">
    <name type="scientific">Phytophthora palmivora</name>
    <dbReference type="NCBI Taxonomy" id="4796"/>
    <lineage>
        <taxon>Eukaryota</taxon>
        <taxon>Sar</taxon>
        <taxon>Stramenopiles</taxon>
        <taxon>Oomycota</taxon>
        <taxon>Peronosporomycetes</taxon>
        <taxon>Peronosporales</taxon>
        <taxon>Peronosporaceae</taxon>
        <taxon>Phytophthora</taxon>
    </lineage>
</organism>
<accession>A0A2P4XNU0</accession>
<dbReference type="AlphaFoldDB" id="A0A2P4XNU0"/>
<evidence type="ECO:0000313" key="1">
    <source>
        <dbReference type="EMBL" id="POM67235.1"/>
    </source>
</evidence>
<keyword evidence="2" id="KW-1185">Reference proteome</keyword>